<dbReference type="InterPro" id="IPR004265">
    <property type="entry name" value="Dirigent"/>
</dbReference>
<organism evidence="5 6">
    <name type="scientific">Musa troglodytarum</name>
    <name type="common">fe'i banana</name>
    <dbReference type="NCBI Taxonomy" id="320322"/>
    <lineage>
        <taxon>Eukaryota</taxon>
        <taxon>Viridiplantae</taxon>
        <taxon>Streptophyta</taxon>
        <taxon>Embryophyta</taxon>
        <taxon>Tracheophyta</taxon>
        <taxon>Spermatophyta</taxon>
        <taxon>Magnoliopsida</taxon>
        <taxon>Liliopsida</taxon>
        <taxon>Zingiberales</taxon>
        <taxon>Musaceae</taxon>
        <taxon>Musa</taxon>
    </lineage>
</organism>
<dbReference type="GO" id="GO:0009699">
    <property type="term" value="P:phenylpropanoid biosynthetic process"/>
    <property type="evidence" value="ECO:0007669"/>
    <property type="project" value="UniProtKB-ARBA"/>
</dbReference>
<dbReference type="Proteomes" id="UP001055439">
    <property type="component" value="Chromosome 8"/>
</dbReference>
<evidence type="ECO:0000313" key="5">
    <source>
        <dbReference type="EMBL" id="URE32744.1"/>
    </source>
</evidence>
<proteinExistence type="inferred from homology"/>
<evidence type="ECO:0000256" key="4">
    <source>
        <dbReference type="RuleBase" id="RU363099"/>
    </source>
</evidence>
<comment type="similarity">
    <text evidence="1 4">Belongs to the plant dirigent protein family.</text>
</comment>
<keyword evidence="4" id="KW-0052">Apoplast</keyword>
<dbReference type="GO" id="GO:0048046">
    <property type="term" value="C:apoplast"/>
    <property type="evidence" value="ECO:0007669"/>
    <property type="project" value="UniProtKB-SubCell"/>
</dbReference>
<accession>A0A9E7HDW7</accession>
<name>A0A9E7HDW7_9LILI</name>
<keyword evidence="3 4" id="KW-0964">Secreted</keyword>
<gene>
    <name evidence="5" type="ORF">MUK42_06355</name>
</gene>
<dbReference type="PANTHER" id="PTHR21495">
    <property type="entry name" value="NUCLEOPORIN-RELATED"/>
    <property type="match status" value="1"/>
</dbReference>
<dbReference type="EMBL" id="CP097510">
    <property type="protein sequence ID" value="URE32744.1"/>
    <property type="molecule type" value="Genomic_DNA"/>
</dbReference>
<dbReference type="AlphaFoldDB" id="A0A9E7HDW7"/>
<dbReference type="Gene3D" id="2.40.480.10">
    <property type="entry name" value="Allene oxide cyclase-like"/>
    <property type="match status" value="1"/>
</dbReference>
<keyword evidence="6" id="KW-1185">Reference proteome</keyword>
<protein>
    <recommendedName>
        <fullName evidence="4">Dirigent protein</fullName>
    </recommendedName>
</protein>
<evidence type="ECO:0000256" key="1">
    <source>
        <dbReference type="ARBA" id="ARBA00010746"/>
    </source>
</evidence>
<evidence type="ECO:0000256" key="3">
    <source>
        <dbReference type="ARBA" id="ARBA00022525"/>
    </source>
</evidence>
<evidence type="ECO:0000313" key="6">
    <source>
        <dbReference type="Proteomes" id="UP001055439"/>
    </source>
</evidence>
<comment type="subcellular location">
    <subcellularLocation>
        <location evidence="4">Secreted</location>
        <location evidence="4">Extracellular space</location>
        <location evidence="4">Apoplast</location>
    </subcellularLocation>
</comment>
<dbReference type="Pfam" id="PF03018">
    <property type="entry name" value="Dirigent"/>
    <property type="match status" value="1"/>
</dbReference>
<sequence>MTHLHFFFHGRFAGPNATAVLVAVPPGTNATFNTFGAVIVLDDPLRDGPEASSKLIGKAQGLTAQASQEGTYLLMVVNFVFKAGKYNGSSLAILGRFVPDVSGTERSIVGGTGKFRMARGRAQGLSAQASLDGTALLTAIKAGKYNGSSLAILGRFVPDVSGTERSIVGGTGKFRMARGYTVGNVYIWTASYFVLELDAYIVHY</sequence>
<comment type="function">
    <text evidence="4">Dirigent proteins impart stereoselectivity on the phenoxy radical-coupling reaction, yielding optically active lignans from two molecules of coniferyl alcohol in the biosynthesis of lignans, flavonolignans, and alkaloids and thus plays a central role in plant secondary metabolism.</text>
</comment>
<evidence type="ECO:0000256" key="2">
    <source>
        <dbReference type="ARBA" id="ARBA00011738"/>
    </source>
</evidence>
<reference evidence="5" key="1">
    <citation type="submission" date="2022-05" db="EMBL/GenBank/DDBJ databases">
        <title>The Musa troglodytarum L. genome provides insights into the mechanism of non-climacteric behaviour and enrichment of carotenoids.</title>
        <authorList>
            <person name="Wang J."/>
        </authorList>
    </citation>
    <scope>NUCLEOTIDE SEQUENCE</scope>
    <source>
        <tissue evidence="5">Leaf</tissue>
    </source>
</reference>
<dbReference type="InterPro" id="IPR044859">
    <property type="entry name" value="Allene_oxi_cyc_Dirigent"/>
</dbReference>
<dbReference type="OrthoDB" id="666014at2759"/>
<comment type="subunit">
    <text evidence="2 4">Homodimer.</text>
</comment>